<dbReference type="Pfam" id="PF21348">
    <property type="entry name" value="RGL11_C"/>
    <property type="match status" value="2"/>
</dbReference>
<feature type="domain" description="Rhamnogalacturonan lyase family 11 C-terminal" evidence="3">
    <location>
        <begin position="124"/>
        <end position="252"/>
    </location>
</feature>
<evidence type="ECO:0000259" key="3">
    <source>
        <dbReference type="Pfam" id="PF21348"/>
    </source>
</evidence>
<dbReference type="InterPro" id="IPR013783">
    <property type="entry name" value="Ig-like_fold"/>
</dbReference>
<protein>
    <submittedName>
        <fullName evidence="4">Rhamnogalacturonan lyase</fullName>
    </submittedName>
</protein>
<dbReference type="CDD" id="cd10318">
    <property type="entry name" value="RGL11"/>
    <property type="match status" value="1"/>
</dbReference>
<dbReference type="SUPFAM" id="SSF69318">
    <property type="entry name" value="Integrin alpha N-terminal domain"/>
    <property type="match status" value="1"/>
</dbReference>
<dbReference type="PANTHER" id="PTHR43118">
    <property type="entry name" value="RHAMNOGALACTURONAN LYASE (EUROFUNG)"/>
    <property type="match status" value="1"/>
</dbReference>
<comment type="caution">
    <text evidence="4">The sequence shown here is derived from an EMBL/GenBank/DDBJ whole genome shotgun (WGS) entry which is preliminary data.</text>
</comment>
<dbReference type="Pfam" id="PF18370">
    <property type="entry name" value="RGI_lyase"/>
    <property type="match status" value="1"/>
</dbReference>
<feature type="domain" description="Rhamnogalacturonan lyase family 11 C-terminal" evidence="3">
    <location>
        <begin position="281"/>
        <end position="637"/>
    </location>
</feature>
<evidence type="ECO:0000313" key="5">
    <source>
        <dbReference type="Proteomes" id="UP000620874"/>
    </source>
</evidence>
<dbReference type="GO" id="GO:0016829">
    <property type="term" value="F:lyase activity"/>
    <property type="evidence" value="ECO:0007669"/>
    <property type="project" value="UniProtKB-KW"/>
</dbReference>
<dbReference type="Proteomes" id="UP000620874">
    <property type="component" value="Unassembled WGS sequence"/>
</dbReference>
<gene>
    <name evidence="4" type="ORF">H9625_14180</name>
</gene>
<evidence type="ECO:0000313" key="4">
    <source>
        <dbReference type="EMBL" id="MBD8041568.1"/>
    </source>
</evidence>
<dbReference type="InterPro" id="IPR041624">
    <property type="entry name" value="RGI_lyase"/>
</dbReference>
<sequence>MKTQNKWLLPIALCCTCMAGTAQPRYDFEHMQREKLGRGVVAIRQNVNQVALSWRYLSSDPIETAFNLYRNGTKIATVPAGTGTFYTDSYQGKQATVYTVKPLVNGKEAEGSSYTLPANAPAGYINIPLDHPADGVTPAGDTYTYSPNDASIGDVDGDGNYEIILKWDPSNAHDNAHDGYTGNVYFDCYRLTGEKLWRIDLGKNIRAGAHYTQFMVYDLNGDGRAEVVMKTSDGTIDGKGNVIGNANADYREPGDPQAPRGGDFSPNDPRSKRNAGAPPRNQGRILTGNEYLTVFSGLTGEALKTIDYVPARGNLQDWGDTRANRSDRYLACIAYLDGKRPSVVMCRGYYTRVTLTAFDWDGKELKQRWMFDSYQPGWDDYSGQGNHNLRVADVDGDGCDEIIYGSCTIDHDGKGLYSTHLGHGDALHLTQFDPSNPRLQVWACHENRKDGSTFRDAATGEILFQIPDKSDVGRCMAADIDPTNYGVEMWSLASGGIRNFKGETVVPGRVPGLSYNMAVWWDGDLLRELLDKNRISKYDWENKRCNIIATFDGCDSNNGTKSTPCLQGDIIGDWREEVLLRTTDNKSLRLYVTTIPTSYRFHPFTEDPIYRISIATENVAYNQPTQPGFYIGPDLKKGIFRGFDFDHSK</sequence>
<dbReference type="InterPro" id="IPR049366">
    <property type="entry name" value="RGL11_C"/>
</dbReference>
<dbReference type="EMBL" id="JACSPP010000057">
    <property type="protein sequence ID" value="MBD8041568.1"/>
    <property type="molecule type" value="Genomic_DNA"/>
</dbReference>
<dbReference type="RefSeq" id="WP_191764967.1">
    <property type="nucleotide sequence ID" value="NZ_JACSPP010000057.1"/>
</dbReference>
<evidence type="ECO:0000259" key="2">
    <source>
        <dbReference type="Pfam" id="PF18370"/>
    </source>
</evidence>
<name>A0ABR8YBH6_9BACT</name>
<organism evidence="4 5">
    <name type="scientific">Phocaeicola intestinalis</name>
    <dbReference type="NCBI Taxonomy" id="2762212"/>
    <lineage>
        <taxon>Bacteria</taxon>
        <taxon>Pseudomonadati</taxon>
        <taxon>Bacteroidota</taxon>
        <taxon>Bacteroidia</taxon>
        <taxon>Bacteroidales</taxon>
        <taxon>Bacteroidaceae</taxon>
        <taxon>Phocaeicola</taxon>
    </lineage>
</organism>
<evidence type="ECO:0000256" key="1">
    <source>
        <dbReference type="SAM" id="MobiDB-lite"/>
    </source>
</evidence>
<dbReference type="InterPro" id="IPR034641">
    <property type="entry name" value="RGL11"/>
</dbReference>
<feature type="region of interest" description="Disordered" evidence="1">
    <location>
        <begin position="236"/>
        <end position="284"/>
    </location>
</feature>
<keyword evidence="5" id="KW-1185">Reference proteome</keyword>
<keyword evidence="4" id="KW-0456">Lyase</keyword>
<accession>A0ABR8YBH6</accession>
<proteinExistence type="predicted"/>
<dbReference type="Gene3D" id="2.60.40.10">
    <property type="entry name" value="Immunoglobulins"/>
    <property type="match status" value="1"/>
</dbReference>
<dbReference type="PANTHER" id="PTHR43118:SF1">
    <property type="entry name" value="RHAMNOGALACTURONAN LYASE (EUROFUNG)"/>
    <property type="match status" value="1"/>
</dbReference>
<feature type="domain" description="Rhamnogalacturonan I lyase beta-sheet" evidence="2">
    <location>
        <begin position="32"/>
        <end position="113"/>
    </location>
</feature>
<dbReference type="InterPro" id="IPR028994">
    <property type="entry name" value="Integrin_alpha_N"/>
</dbReference>
<reference evidence="4 5" key="1">
    <citation type="submission" date="2020-08" db="EMBL/GenBank/DDBJ databases">
        <title>A Genomic Blueprint of the Chicken Gut Microbiome.</title>
        <authorList>
            <person name="Gilroy R."/>
            <person name="Ravi A."/>
            <person name="Getino M."/>
            <person name="Pursley I."/>
            <person name="Horton D.L."/>
            <person name="Alikhan N.-F."/>
            <person name="Baker D."/>
            <person name="Gharbi K."/>
            <person name="Hall N."/>
            <person name="Watson M."/>
            <person name="Adriaenssens E.M."/>
            <person name="Foster-Nyarko E."/>
            <person name="Jarju S."/>
            <person name="Secka A."/>
            <person name="Antonio M."/>
            <person name="Oren A."/>
            <person name="Chaudhuri R."/>
            <person name="La Ragione R.M."/>
            <person name="Hildebrand F."/>
            <person name="Pallen M.J."/>
        </authorList>
    </citation>
    <scope>NUCLEOTIDE SEQUENCE [LARGE SCALE GENOMIC DNA]</scope>
    <source>
        <strain evidence="4 5">Sa1CVN1</strain>
    </source>
</reference>